<dbReference type="InterPro" id="IPR039586">
    <property type="entry name" value="CFAP46"/>
</dbReference>
<gene>
    <name evidence="2" type="ORF">PPERSA_02627</name>
</gene>
<feature type="region of interest" description="Disordered" evidence="1">
    <location>
        <begin position="916"/>
        <end position="952"/>
    </location>
</feature>
<feature type="compositionally biased region" description="Polar residues" evidence="1">
    <location>
        <begin position="300"/>
        <end position="309"/>
    </location>
</feature>
<dbReference type="OMA" id="IHSMLAM"/>
<dbReference type="OrthoDB" id="68437at2759"/>
<dbReference type="InterPro" id="IPR011990">
    <property type="entry name" value="TPR-like_helical_dom_sf"/>
</dbReference>
<evidence type="ECO:0000313" key="2">
    <source>
        <dbReference type="EMBL" id="KRX09755.1"/>
    </source>
</evidence>
<dbReference type="InParanoid" id="A0A0V0R5J9"/>
<proteinExistence type="predicted"/>
<feature type="compositionally biased region" description="Acidic residues" evidence="1">
    <location>
        <begin position="928"/>
        <end position="938"/>
    </location>
</feature>
<feature type="compositionally biased region" description="Basic and acidic residues" evidence="1">
    <location>
        <begin position="1651"/>
        <end position="1666"/>
    </location>
</feature>
<sequence>MLNQYSFKWYSLAEYLYAENLVRMLNPETQETESQEQLLFHALKHAVEGANKGMKANMNSLVLDSAKMVWNICAKLQDSAVNRRALIKPIFSTLYYLKTCKEKSEPDLILLLSQLLFKGCIENDENQIGENVCDMVFELIPKAQQKPIWEAKMIFMSQQGKNELQALQNMKEADASLQSKVQIRLARASNNIHKQCQAYQRGIEILKKENSVEIVEVYIEFSEWLLRNDYDQKDAVEQLLLAADTLIEIELIENDEEENEEDEEGDERGSTVFSRSIQNKKNSRISRIGSPSQRTHKSKQGSVAGQSMASKKKSEAKDKKQKGQTSRSSRTGGARATKTIKSKQAKSIFTQREEEPMPENLNCAHYERLMRIHSMLAMISQSQEEQLQYCLDAKLFLTKIFEVSFKTLNTMAQNAANYTSKIDQKIQEKEKNDKDQKNAKKIEQSFQSDPFKKPEYIMPQSLEEWINFQFSKDFLEKVQQQEDYNFMCKFLFEKTEITYKYVDQLIDMFERAGLHAHCIPLYVFMRFFAKEIMGNQFLTILQDFKYARVLNLMGYHEQANKIIQSIQMNKLKLSEQERKQLLAKTENSKIIATTKKINDFIEQYIRAPNLIKEFQPYQIWIQLSIELYRKGDLVRARDLLNEAYKHAQIIQNKQLMGEIHLYLGMVSYLEGDYKESLENHMKSHKLIKDILLWELSLKETYKCLKKLNKYEDMRTFLRRILEVFESIQGNQTQSLAQQNNGTQQEKYKQQQQQQAYSTVPNKLQIEQMLTSTYLHFAKLSAKLLVKNYSAELLGQMMEYVRRALVHMGEGSADAEHYEIFLKIVFKIQVYLEGLNLNDKGQVNQGFQVAGRMIKLLNDLSLGIKSILKYSLVIEKQSDCKRTPLMMIYYQIRVYLASLYSTQGVIKQIKRKFDDNFKESEQSEKGHEEEDEIDEDEERDTMGDNNQNNQNQNQPGFLQRYLIRLQRQIDSVLTAIPKSLQDFQKAAAILVSVKNQIPKDSYLYLITLVELTRAKRLQLEKDQLLTRLWVTEEEFMQQQEDEDEDDYKQRIKPYNRQQKEELQDSIQYCKEISDNYYQYLTDPFQSKYINHYLKKFSMEVAENFGKKLPDYCFQYLAKYQSFEYNQFNIDLLKKALKSSHKFITYQRINKHVKKYTEQNNEDVIQALKQSESFKLWNQIYDIPDYNSIITDYIPNQQVQMLLKLSEDKRFLYFSYMAVQKNEENEGKREYKWFCKKKALNMEQYHKLEELNQRISDLKKVLIKTPIQSEKEFVKKFFEPQEQEFVQILEELENFCQFFTVELEELLHFVPENQNEEDENQQQQDQQQQSGKAAKKEAKKEAKKDTKKKGQAGGKDDLPVYESPLGKTKTGYESVLLLVDLFLFNLPFEALKVFKDVPAVARDFSILAQGKRLQAAGFSPSANNSTGIEKDKIKYISYNFKNSQKENEENKAQQMDVLNAKPVIDQFMQKNANSLKIEGKVSSKRVTSLGEWQQYLQNGSMLLFYGNPGLLNILSPKLFVDMSELSRVKSVILLDKINAKKQVLEKFSSLEQDGEKTPVTDSFIITAAILSLLGVQSIGQTQWSVEAEQYPKMLENFLEGASQEIYLASTLQKFREPSVFYRDQNGNLVDPVQIQKEKEEKEKAGKGAKKMGKKEEKDKDKEKDKEEADQVQIQEEIVEKKMLHLYNMVFIGVPVVRVQ</sequence>
<dbReference type="Gene3D" id="1.25.40.10">
    <property type="entry name" value="Tetratricopeptide repeat domain"/>
    <property type="match status" value="1"/>
</dbReference>
<organism evidence="2 3">
    <name type="scientific">Pseudocohnilembus persalinus</name>
    <name type="common">Ciliate</name>
    <dbReference type="NCBI Taxonomy" id="266149"/>
    <lineage>
        <taxon>Eukaryota</taxon>
        <taxon>Sar</taxon>
        <taxon>Alveolata</taxon>
        <taxon>Ciliophora</taxon>
        <taxon>Intramacronucleata</taxon>
        <taxon>Oligohymenophorea</taxon>
        <taxon>Scuticociliatia</taxon>
        <taxon>Philasterida</taxon>
        <taxon>Pseudocohnilembidae</taxon>
        <taxon>Pseudocohnilembus</taxon>
    </lineage>
</organism>
<accession>A0A0V0R5J9</accession>
<feature type="compositionally biased region" description="Basic and acidic residues" evidence="1">
    <location>
        <begin position="916"/>
        <end position="927"/>
    </location>
</feature>
<dbReference type="SUPFAM" id="SSF48452">
    <property type="entry name" value="TPR-like"/>
    <property type="match status" value="1"/>
</dbReference>
<comment type="caution">
    <text evidence="2">The sequence shown here is derived from an EMBL/GenBank/DDBJ whole genome shotgun (WGS) entry which is preliminary data.</text>
</comment>
<feature type="region of interest" description="Disordered" evidence="1">
    <location>
        <begin position="252"/>
        <end position="356"/>
    </location>
</feature>
<name>A0A0V0R5J9_PSEPJ</name>
<reference evidence="2 3" key="1">
    <citation type="journal article" date="2015" name="Sci. Rep.">
        <title>Genome of the facultative scuticociliatosis pathogen Pseudocohnilembus persalinus provides insight into its virulence through horizontal gene transfer.</title>
        <authorList>
            <person name="Xiong J."/>
            <person name="Wang G."/>
            <person name="Cheng J."/>
            <person name="Tian M."/>
            <person name="Pan X."/>
            <person name="Warren A."/>
            <person name="Jiang C."/>
            <person name="Yuan D."/>
            <person name="Miao W."/>
        </authorList>
    </citation>
    <scope>NUCLEOTIDE SEQUENCE [LARGE SCALE GENOMIC DNA]</scope>
    <source>
        <strain evidence="2">36N120E</strain>
    </source>
</reference>
<feature type="compositionally biased region" description="Basic and acidic residues" evidence="1">
    <location>
        <begin position="1332"/>
        <end position="1342"/>
    </location>
</feature>
<dbReference type="PANTHER" id="PTHR15977:SF15">
    <property type="entry name" value="CILIA- AND FLAGELLA-ASSOCIATED PROTEIN 46"/>
    <property type="match status" value="1"/>
</dbReference>
<dbReference type="EMBL" id="LDAU01000044">
    <property type="protein sequence ID" value="KRX09755.1"/>
    <property type="molecule type" value="Genomic_DNA"/>
</dbReference>
<evidence type="ECO:0000256" key="1">
    <source>
        <dbReference type="SAM" id="MobiDB-lite"/>
    </source>
</evidence>
<dbReference type="GO" id="GO:0035082">
    <property type="term" value="P:axoneme assembly"/>
    <property type="evidence" value="ECO:0007669"/>
    <property type="project" value="InterPro"/>
</dbReference>
<feature type="region of interest" description="Disordered" evidence="1">
    <location>
        <begin position="1629"/>
        <end position="1668"/>
    </location>
</feature>
<dbReference type="Proteomes" id="UP000054937">
    <property type="component" value="Unassembled WGS sequence"/>
</dbReference>
<evidence type="ECO:0000313" key="3">
    <source>
        <dbReference type="Proteomes" id="UP000054937"/>
    </source>
</evidence>
<dbReference type="GO" id="GO:0060294">
    <property type="term" value="P:cilium movement involved in cell motility"/>
    <property type="evidence" value="ECO:0007669"/>
    <property type="project" value="InterPro"/>
</dbReference>
<protein>
    <submittedName>
        <fullName evidence="2">Uncharacterized protein</fullName>
    </submittedName>
</protein>
<feature type="compositionally biased region" description="Acidic residues" evidence="1">
    <location>
        <begin position="252"/>
        <end position="266"/>
    </location>
</feature>
<feature type="compositionally biased region" description="Basic and acidic residues" evidence="1">
    <location>
        <begin position="1633"/>
        <end position="1643"/>
    </location>
</feature>
<feature type="compositionally biased region" description="Polar residues" evidence="1">
    <location>
        <begin position="271"/>
        <end position="280"/>
    </location>
</feature>
<feature type="region of interest" description="Disordered" evidence="1">
    <location>
        <begin position="1312"/>
        <end position="1361"/>
    </location>
</feature>
<feature type="compositionally biased region" description="Low complexity" evidence="1">
    <location>
        <begin position="1319"/>
        <end position="1330"/>
    </location>
</feature>
<dbReference type="PANTHER" id="PTHR15977">
    <property type="entry name" value="CILIA- AND FLAGELLA-ASSOCIATED PROTEIN 46"/>
    <property type="match status" value="1"/>
</dbReference>
<keyword evidence="3" id="KW-1185">Reference proteome</keyword>